<dbReference type="PANTHER" id="PTHR42905">
    <property type="entry name" value="PHOSPHOENOLPYRUVATE CARBOXYLASE"/>
    <property type="match status" value="1"/>
</dbReference>
<dbReference type="PANTHER" id="PTHR42905:SF7">
    <property type="entry name" value="PHOSPHOENOLPYRUVATE PHOSPHOMUTASE"/>
    <property type="match status" value="1"/>
</dbReference>
<name>K1RI21_9ZZZZ</name>
<dbReference type="GO" id="GO:0003824">
    <property type="term" value="F:catalytic activity"/>
    <property type="evidence" value="ECO:0007669"/>
    <property type="project" value="InterPro"/>
</dbReference>
<dbReference type="SUPFAM" id="SSF51621">
    <property type="entry name" value="Phosphoenolpyruvate/pyruvate domain"/>
    <property type="match status" value="1"/>
</dbReference>
<gene>
    <name evidence="1" type="ORF">LEA_18979</name>
</gene>
<protein>
    <submittedName>
        <fullName evidence="1">Phosphoenolpyruvate phosphomutase</fullName>
    </submittedName>
</protein>
<accession>K1RI21</accession>
<dbReference type="Gene3D" id="3.20.20.60">
    <property type="entry name" value="Phosphoenolpyruvate-binding domains"/>
    <property type="match status" value="1"/>
</dbReference>
<evidence type="ECO:0000313" key="1">
    <source>
        <dbReference type="EMBL" id="EKC48227.1"/>
    </source>
</evidence>
<reference evidence="1" key="1">
    <citation type="journal article" date="2013" name="Environ. Microbiol.">
        <title>Microbiota from the distal guts of lean and obese adolescents exhibit partial functional redundancy besides clear differences in community structure.</title>
        <authorList>
            <person name="Ferrer M."/>
            <person name="Ruiz A."/>
            <person name="Lanza F."/>
            <person name="Haange S.B."/>
            <person name="Oberbach A."/>
            <person name="Till H."/>
            <person name="Bargiela R."/>
            <person name="Campoy C."/>
            <person name="Segura M.T."/>
            <person name="Richter M."/>
            <person name="von Bergen M."/>
            <person name="Seifert J."/>
            <person name="Suarez A."/>
        </authorList>
    </citation>
    <scope>NUCLEOTIDE SEQUENCE</scope>
</reference>
<dbReference type="Pfam" id="PF13714">
    <property type="entry name" value="PEP_mutase"/>
    <property type="match status" value="1"/>
</dbReference>
<proteinExistence type="predicted"/>
<sequence>MTGLSAIRRISVKKSFETLKGWGGELVEFPYTHTATEETLSTLDQLLSLPETRRSRLRRLLHYKPCLSVMEAHDGLTGLIVEKTTVETPKGRRQFDAIWVSSLCDSTAKGKPDIELVDMTSRLNTLEEIMEVTTKPIILDGDTGGLVEHFVYNVQTLERTGISAVIIEDKQGLKKN</sequence>
<feature type="non-terminal residue" evidence="1">
    <location>
        <position position="176"/>
    </location>
</feature>
<dbReference type="EMBL" id="AJWY01013038">
    <property type="protein sequence ID" value="EKC48227.1"/>
    <property type="molecule type" value="Genomic_DNA"/>
</dbReference>
<organism evidence="1">
    <name type="scientific">human gut metagenome</name>
    <dbReference type="NCBI Taxonomy" id="408170"/>
    <lineage>
        <taxon>unclassified sequences</taxon>
        <taxon>metagenomes</taxon>
        <taxon>organismal metagenomes</taxon>
    </lineage>
</organism>
<dbReference type="InterPro" id="IPR015813">
    <property type="entry name" value="Pyrv/PenolPyrv_kinase-like_dom"/>
</dbReference>
<dbReference type="InterPro" id="IPR040442">
    <property type="entry name" value="Pyrv_kinase-like_dom_sf"/>
</dbReference>
<keyword evidence="1" id="KW-0670">Pyruvate</keyword>
<dbReference type="AlphaFoldDB" id="K1RI21"/>
<comment type="caution">
    <text evidence="1">The sequence shown here is derived from an EMBL/GenBank/DDBJ whole genome shotgun (WGS) entry which is preliminary data.</text>
</comment>